<evidence type="ECO:0000313" key="1">
    <source>
        <dbReference type="EMBL" id="KUG19518.1"/>
    </source>
</evidence>
<name>A0A0W8FFM9_9ZZZZ</name>
<organism evidence="1">
    <name type="scientific">hydrocarbon metagenome</name>
    <dbReference type="NCBI Taxonomy" id="938273"/>
    <lineage>
        <taxon>unclassified sequences</taxon>
        <taxon>metagenomes</taxon>
        <taxon>ecological metagenomes</taxon>
    </lineage>
</organism>
<sequence length="81" mass="8935">MLPEGHCHTGWNRAAGIPVRFHINPYAPASDRSAAMNILEPYAGTRVRVSPLLLSRRRTGETIIPARVRGYPPPRRPPPSG</sequence>
<protein>
    <submittedName>
        <fullName evidence="1">Uncharacterized protein</fullName>
    </submittedName>
</protein>
<accession>A0A0W8FFM9</accession>
<reference evidence="1" key="1">
    <citation type="journal article" date="2015" name="Proc. Natl. Acad. Sci. U.S.A.">
        <title>Networks of energetic and metabolic interactions define dynamics in microbial communities.</title>
        <authorList>
            <person name="Embree M."/>
            <person name="Liu J.K."/>
            <person name="Al-Bassam M.M."/>
            <person name="Zengler K."/>
        </authorList>
    </citation>
    <scope>NUCLEOTIDE SEQUENCE</scope>
</reference>
<dbReference type="EMBL" id="LNQE01001280">
    <property type="protein sequence ID" value="KUG19518.1"/>
    <property type="molecule type" value="Genomic_DNA"/>
</dbReference>
<comment type="caution">
    <text evidence="1">The sequence shown here is derived from an EMBL/GenBank/DDBJ whole genome shotgun (WGS) entry which is preliminary data.</text>
</comment>
<gene>
    <name evidence="1" type="ORF">ASZ90_010769</name>
</gene>
<proteinExistence type="predicted"/>
<dbReference type="AlphaFoldDB" id="A0A0W8FFM9"/>